<proteinExistence type="inferred from homology"/>
<evidence type="ECO:0000259" key="9">
    <source>
        <dbReference type="Pfam" id="PF00291"/>
    </source>
</evidence>
<feature type="domain" description="Tryptophan synthase beta chain-like PALP" evidence="9">
    <location>
        <begin position="18"/>
        <end position="304"/>
    </location>
</feature>
<dbReference type="GO" id="GO:0006567">
    <property type="term" value="P:L-threonine catabolic process"/>
    <property type="evidence" value="ECO:0007669"/>
    <property type="project" value="TreeGrafter"/>
</dbReference>
<dbReference type="InterPro" id="IPR050147">
    <property type="entry name" value="Ser/Thr_Dehydratase"/>
</dbReference>
<evidence type="ECO:0000256" key="2">
    <source>
        <dbReference type="ARBA" id="ARBA00001933"/>
    </source>
</evidence>
<dbReference type="Gene3D" id="3.40.50.1100">
    <property type="match status" value="2"/>
</dbReference>
<comment type="function">
    <text evidence="7">Catalyzes the anaerobic formation of alpha-ketobutyrate and ammonia from threonine in a two-step reaction. The first step involved a dehydration of threonine and a production of enamine intermediates (aminocrotonate), which tautomerizes to its imine form (iminobutyrate). Both intermediates are unstable and short-lived. The second step is the nonenzymatic hydrolysis of the enamine/imine intermediates to form 2-ketobutyrate and free ammonia. In the low water environment of the cell, the second step is accelerated by RidA.</text>
</comment>
<evidence type="ECO:0000256" key="5">
    <source>
        <dbReference type="ARBA" id="ARBA00022898"/>
    </source>
</evidence>
<comment type="cofactor">
    <cofactor evidence="2">
        <name>pyridoxal 5'-phosphate</name>
        <dbReference type="ChEBI" id="CHEBI:597326"/>
    </cofactor>
</comment>
<dbReference type="Proteomes" id="UP000308230">
    <property type="component" value="Unassembled WGS sequence"/>
</dbReference>
<dbReference type="Pfam" id="PF00291">
    <property type="entry name" value="PALP"/>
    <property type="match status" value="1"/>
</dbReference>
<sequence length="327" mass="34987">MIVTLNEIRQARANLAGVINQTPLQYSKTFSDISGNQIYLKPENLQKTGSFKIRGAYNKIANLSEEEKANGVVAFSAGNHGAGTAYAAQQAGIKATVIMPENPVLSKKNAITQQYGAEAIEYGTDSIAMFNKALQIKEEEGRAMIHPFDDPFTIAGQGTIGFEVLEELPEADAIIVPVSGGGLISGVAAAVKELKPTIKVIGVNTEGATAMYTSRKMGTPTEVEVNTIADGLMAKKPGDLTFAHTEKYVDDLVLVSEEEIANSVAFLAERAKLVVEPSGAAAISAMLYHHTNLKNKKVIVMVSGGNISFELYQALIQKYNEKTYAGV</sequence>
<keyword evidence="6" id="KW-0456">Lyase</keyword>
<keyword evidence="5" id="KW-0663">Pyridoxal phosphate</keyword>
<name>A0A5R9F0I1_9BACL</name>
<dbReference type="EMBL" id="SWLG01000010">
    <property type="protein sequence ID" value="TLS36511.1"/>
    <property type="molecule type" value="Genomic_DNA"/>
</dbReference>
<protein>
    <recommendedName>
        <fullName evidence="4">threonine ammonia-lyase</fullName>
        <ecNumber evidence="4">4.3.1.19</ecNumber>
    </recommendedName>
    <alternativeName>
        <fullName evidence="8">Threonine deaminase</fullName>
    </alternativeName>
</protein>
<dbReference type="InterPro" id="IPR001926">
    <property type="entry name" value="TrpB-like_PALP"/>
</dbReference>
<dbReference type="GO" id="GO:0009097">
    <property type="term" value="P:isoleucine biosynthetic process"/>
    <property type="evidence" value="ECO:0007669"/>
    <property type="project" value="TreeGrafter"/>
</dbReference>
<dbReference type="CDD" id="cd01562">
    <property type="entry name" value="Thr-dehyd"/>
    <property type="match status" value="1"/>
</dbReference>
<organism evidence="10 11">
    <name type="scientific">Exobacillus caeni</name>
    <dbReference type="NCBI Taxonomy" id="2574798"/>
    <lineage>
        <taxon>Bacteria</taxon>
        <taxon>Bacillati</taxon>
        <taxon>Bacillota</taxon>
        <taxon>Bacilli</taxon>
        <taxon>Bacillales</taxon>
        <taxon>Guptibacillaceae</taxon>
        <taxon>Exobacillus</taxon>
    </lineage>
</organism>
<reference evidence="10 11" key="1">
    <citation type="submission" date="2019-04" db="EMBL/GenBank/DDBJ databases">
        <title>Bacillus caeni sp. nov., a bacterium isolated from mangrove sediment.</title>
        <authorList>
            <person name="Huang H."/>
            <person name="Mo K."/>
            <person name="Hu Y."/>
        </authorList>
    </citation>
    <scope>NUCLEOTIDE SEQUENCE [LARGE SCALE GENOMIC DNA]</scope>
    <source>
        <strain evidence="10 11">HB172195</strain>
    </source>
</reference>
<dbReference type="InterPro" id="IPR000634">
    <property type="entry name" value="Ser/Thr_deHydtase_PyrdxlP-BS"/>
</dbReference>
<dbReference type="InterPro" id="IPR036052">
    <property type="entry name" value="TrpB-like_PALP_sf"/>
</dbReference>
<dbReference type="PROSITE" id="PS00165">
    <property type="entry name" value="DEHYDRATASE_SER_THR"/>
    <property type="match status" value="1"/>
</dbReference>
<gene>
    <name evidence="10" type="ORF">FCL54_14960</name>
</gene>
<dbReference type="PANTHER" id="PTHR48078">
    <property type="entry name" value="THREONINE DEHYDRATASE, MITOCHONDRIAL-RELATED"/>
    <property type="match status" value="1"/>
</dbReference>
<dbReference type="AlphaFoldDB" id="A0A5R9F0I1"/>
<evidence type="ECO:0000256" key="1">
    <source>
        <dbReference type="ARBA" id="ARBA00001274"/>
    </source>
</evidence>
<dbReference type="GO" id="GO:0004794">
    <property type="term" value="F:threonine deaminase activity"/>
    <property type="evidence" value="ECO:0007669"/>
    <property type="project" value="UniProtKB-EC"/>
</dbReference>
<dbReference type="EC" id="4.3.1.19" evidence="4"/>
<dbReference type="GO" id="GO:0030170">
    <property type="term" value="F:pyridoxal phosphate binding"/>
    <property type="evidence" value="ECO:0007669"/>
    <property type="project" value="InterPro"/>
</dbReference>
<comment type="caution">
    <text evidence="10">The sequence shown here is derived from an EMBL/GenBank/DDBJ whole genome shotgun (WGS) entry which is preliminary data.</text>
</comment>
<evidence type="ECO:0000313" key="10">
    <source>
        <dbReference type="EMBL" id="TLS36511.1"/>
    </source>
</evidence>
<dbReference type="OrthoDB" id="9811476at2"/>
<dbReference type="RefSeq" id="WP_138127546.1">
    <property type="nucleotide sequence ID" value="NZ_SWLG01000010.1"/>
</dbReference>
<dbReference type="FunFam" id="3.40.50.1100:FF:000007">
    <property type="entry name" value="L-threonine dehydratase catabolic TdcB"/>
    <property type="match status" value="1"/>
</dbReference>
<dbReference type="SUPFAM" id="SSF53686">
    <property type="entry name" value="Tryptophan synthase beta subunit-like PLP-dependent enzymes"/>
    <property type="match status" value="1"/>
</dbReference>
<evidence type="ECO:0000256" key="6">
    <source>
        <dbReference type="ARBA" id="ARBA00023239"/>
    </source>
</evidence>
<dbReference type="PANTHER" id="PTHR48078:SF6">
    <property type="entry name" value="L-THREONINE DEHYDRATASE CATABOLIC TDCB"/>
    <property type="match status" value="1"/>
</dbReference>
<evidence type="ECO:0000256" key="7">
    <source>
        <dbReference type="ARBA" id="ARBA00025527"/>
    </source>
</evidence>
<accession>A0A5R9F0I1</accession>
<dbReference type="GO" id="GO:0003941">
    <property type="term" value="F:L-serine ammonia-lyase activity"/>
    <property type="evidence" value="ECO:0007669"/>
    <property type="project" value="TreeGrafter"/>
</dbReference>
<comment type="catalytic activity">
    <reaction evidence="1">
        <text>L-threonine = 2-oxobutanoate + NH4(+)</text>
        <dbReference type="Rhea" id="RHEA:22108"/>
        <dbReference type="ChEBI" id="CHEBI:16763"/>
        <dbReference type="ChEBI" id="CHEBI:28938"/>
        <dbReference type="ChEBI" id="CHEBI:57926"/>
        <dbReference type="EC" id="4.3.1.19"/>
    </reaction>
</comment>
<comment type="similarity">
    <text evidence="3">Belongs to the serine/threonine dehydratase family.</text>
</comment>
<evidence type="ECO:0000256" key="4">
    <source>
        <dbReference type="ARBA" id="ARBA00012096"/>
    </source>
</evidence>
<evidence type="ECO:0000256" key="8">
    <source>
        <dbReference type="ARBA" id="ARBA00031427"/>
    </source>
</evidence>
<keyword evidence="11" id="KW-1185">Reference proteome</keyword>
<evidence type="ECO:0000256" key="3">
    <source>
        <dbReference type="ARBA" id="ARBA00010869"/>
    </source>
</evidence>
<evidence type="ECO:0000313" key="11">
    <source>
        <dbReference type="Proteomes" id="UP000308230"/>
    </source>
</evidence>
<dbReference type="GO" id="GO:0006565">
    <property type="term" value="P:L-serine catabolic process"/>
    <property type="evidence" value="ECO:0007669"/>
    <property type="project" value="TreeGrafter"/>
</dbReference>